<keyword evidence="3" id="KW-1185">Reference proteome</keyword>
<dbReference type="EMBL" id="KL584834">
    <property type="protein sequence ID" value="KEQ62425.1"/>
    <property type="molecule type" value="Genomic_DNA"/>
</dbReference>
<evidence type="ECO:0000313" key="2">
    <source>
        <dbReference type="EMBL" id="KEQ62425.1"/>
    </source>
</evidence>
<dbReference type="RefSeq" id="XP_040879448.1">
    <property type="nucleotide sequence ID" value="XM_041024722.1"/>
</dbReference>
<accession>A0A074VNY0</accession>
<protein>
    <submittedName>
        <fullName evidence="2">Uncharacterized protein</fullName>
    </submittedName>
</protein>
<feature type="compositionally biased region" description="Low complexity" evidence="1">
    <location>
        <begin position="1"/>
        <end position="11"/>
    </location>
</feature>
<evidence type="ECO:0000256" key="1">
    <source>
        <dbReference type="SAM" id="MobiDB-lite"/>
    </source>
</evidence>
<dbReference type="GeneID" id="63918095"/>
<evidence type="ECO:0000313" key="3">
    <source>
        <dbReference type="Proteomes" id="UP000030672"/>
    </source>
</evidence>
<gene>
    <name evidence="2" type="ORF">M437DRAFT_66293</name>
</gene>
<name>A0A074VNY0_AURM1</name>
<feature type="region of interest" description="Disordered" evidence="1">
    <location>
        <begin position="1"/>
        <end position="22"/>
    </location>
</feature>
<organism evidence="2 3">
    <name type="scientific">Aureobasidium melanogenum (strain CBS 110374)</name>
    <name type="common">Aureobasidium pullulans var. melanogenum</name>
    <dbReference type="NCBI Taxonomy" id="1043003"/>
    <lineage>
        <taxon>Eukaryota</taxon>
        <taxon>Fungi</taxon>
        <taxon>Dikarya</taxon>
        <taxon>Ascomycota</taxon>
        <taxon>Pezizomycotina</taxon>
        <taxon>Dothideomycetes</taxon>
        <taxon>Dothideomycetidae</taxon>
        <taxon>Dothideales</taxon>
        <taxon>Saccotheciaceae</taxon>
        <taxon>Aureobasidium</taxon>
    </lineage>
</organism>
<dbReference type="HOGENOM" id="CLU_1408469_0_0_1"/>
<dbReference type="AlphaFoldDB" id="A0A074VNY0"/>
<reference evidence="2 3" key="1">
    <citation type="journal article" date="2014" name="BMC Genomics">
        <title>Genome sequencing of four Aureobasidium pullulans varieties: biotechnological potential, stress tolerance, and description of new species.</title>
        <authorList>
            <person name="Gostin Ar C."/>
            <person name="Ohm R.A."/>
            <person name="Kogej T."/>
            <person name="Sonjak S."/>
            <person name="Turk M."/>
            <person name="Zajc J."/>
            <person name="Zalar P."/>
            <person name="Grube M."/>
            <person name="Sun H."/>
            <person name="Han J."/>
            <person name="Sharma A."/>
            <person name="Chiniquy J."/>
            <person name="Ngan C.Y."/>
            <person name="Lipzen A."/>
            <person name="Barry K."/>
            <person name="Grigoriev I.V."/>
            <person name="Gunde-Cimerman N."/>
        </authorList>
    </citation>
    <scope>NUCLEOTIDE SEQUENCE [LARGE SCALE GENOMIC DNA]</scope>
    <source>
        <strain evidence="2 3">CBS 110374</strain>
    </source>
</reference>
<dbReference type="Proteomes" id="UP000030672">
    <property type="component" value="Unassembled WGS sequence"/>
</dbReference>
<sequence>MDDSESSSVTSDEAEAQENENSRLARSFKNYWSKSPEDVADILRQWKEVKKEYTQKKAEYIRLRPKYRRLCRKMISYQANYIVNIKRIPSTIDLGQLSADQLELLRRALDQENKAGEATWKVYEIQKKMCAAYDAAEELIIFREEHFILQESEQQYLDKGKTAIASRRSECRKVGLKFMRLRGKMAELLGEVD</sequence>
<proteinExistence type="predicted"/>